<reference evidence="2" key="1">
    <citation type="journal article" date="2021" name="Open Biol.">
        <title>Shared evolutionary footprints suggest mitochondrial oxidative damage underlies multiple complex I losses in fungi.</title>
        <authorList>
            <person name="Schikora-Tamarit M.A."/>
            <person name="Marcet-Houben M."/>
            <person name="Nosek J."/>
            <person name="Gabaldon T."/>
        </authorList>
    </citation>
    <scope>NUCLEOTIDE SEQUENCE</scope>
    <source>
        <strain evidence="2">CBS2887</strain>
    </source>
</reference>
<accession>A0A9P8TJH9</accession>
<evidence type="ECO:0000313" key="3">
    <source>
        <dbReference type="Proteomes" id="UP000774326"/>
    </source>
</evidence>
<reference evidence="2" key="2">
    <citation type="submission" date="2021-01" db="EMBL/GenBank/DDBJ databases">
        <authorList>
            <person name="Schikora-Tamarit M.A."/>
        </authorList>
    </citation>
    <scope>NUCLEOTIDE SEQUENCE</scope>
    <source>
        <strain evidence="2">CBS2887</strain>
    </source>
</reference>
<name>A0A9P8TJH9_WICPI</name>
<feature type="compositionally biased region" description="Low complexity" evidence="1">
    <location>
        <begin position="46"/>
        <end position="90"/>
    </location>
</feature>
<dbReference type="Proteomes" id="UP000774326">
    <property type="component" value="Unassembled WGS sequence"/>
</dbReference>
<feature type="region of interest" description="Disordered" evidence="1">
    <location>
        <begin position="46"/>
        <end position="104"/>
    </location>
</feature>
<dbReference type="AlphaFoldDB" id="A0A9P8TJH9"/>
<gene>
    <name evidence="2" type="ORF">WICPIJ_007911</name>
</gene>
<protein>
    <submittedName>
        <fullName evidence="2">Uncharacterized protein</fullName>
    </submittedName>
</protein>
<comment type="caution">
    <text evidence="2">The sequence shown here is derived from an EMBL/GenBank/DDBJ whole genome shotgun (WGS) entry which is preliminary data.</text>
</comment>
<dbReference type="EMBL" id="JAEUBG010004581">
    <property type="protein sequence ID" value="KAH3681136.1"/>
    <property type="molecule type" value="Genomic_DNA"/>
</dbReference>
<evidence type="ECO:0000313" key="2">
    <source>
        <dbReference type="EMBL" id="KAH3681136.1"/>
    </source>
</evidence>
<proteinExistence type="predicted"/>
<evidence type="ECO:0000256" key="1">
    <source>
        <dbReference type="SAM" id="MobiDB-lite"/>
    </source>
</evidence>
<organism evidence="2 3">
    <name type="scientific">Wickerhamomyces pijperi</name>
    <name type="common">Yeast</name>
    <name type="synonym">Pichia pijperi</name>
    <dbReference type="NCBI Taxonomy" id="599730"/>
    <lineage>
        <taxon>Eukaryota</taxon>
        <taxon>Fungi</taxon>
        <taxon>Dikarya</taxon>
        <taxon>Ascomycota</taxon>
        <taxon>Saccharomycotina</taxon>
        <taxon>Saccharomycetes</taxon>
        <taxon>Phaffomycetales</taxon>
        <taxon>Wickerhamomycetaceae</taxon>
        <taxon>Wickerhamomyces</taxon>
    </lineage>
</organism>
<sequence>MAPPLIFSLRNSNFTSVSFSVSSSPSFQHTTGTNGPILLLNLDSSPSWSKKSLKSSSSSSSNSSSSSSPRSSPSPSSSSPSPVNSQSKNSEPGVNWNGFVARDK</sequence>
<keyword evidence="3" id="KW-1185">Reference proteome</keyword>